<evidence type="ECO:0000313" key="3">
    <source>
        <dbReference type="Proteomes" id="UP000078486"/>
    </source>
</evidence>
<name>A0A178IHF2_9BACT</name>
<protein>
    <recommendedName>
        <fullName evidence="1">Aminoglycoside phosphotransferase domain-containing protein</fullName>
    </recommendedName>
</protein>
<keyword evidence="3" id="KW-1185">Reference proteome</keyword>
<dbReference type="STRING" id="1184151.AW736_13180"/>
<comment type="caution">
    <text evidence="2">The sequence shown here is derived from an EMBL/GenBank/DDBJ whole genome shotgun (WGS) entry which is preliminary data.</text>
</comment>
<dbReference type="PANTHER" id="PTHR21310">
    <property type="entry name" value="AMINOGLYCOSIDE PHOSPHOTRANSFERASE-RELATED-RELATED"/>
    <property type="match status" value="1"/>
</dbReference>
<dbReference type="OrthoDB" id="187119at2"/>
<dbReference type="InterPro" id="IPR002575">
    <property type="entry name" value="Aminoglycoside_PTrfase"/>
</dbReference>
<dbReference type="EMBL" id="LRRQ01000096">
    <property type="protein sequence ID" value="OAM89414.1"/>
    <property type="molecule type" value="Genomic_DNA"/>
</dbReference>
<dbReference type="Pfam" id="PF01636">
    <property type="entry name" value="APH"/>
    <property type="match status" value="1"/>
</dbReference>
<proteinExistence type="predicted"/>
<dbReference type="RefSeq" id="WP_068770665.1">
    <property type="nucleotide sequence ID" value="NZ_CP109796.1"/>
</dbReference>
<dbReference type="InterPro" id="IPR011009">
    <property type="entry name" value="Kinase-like_dom_sf"/>
</dbReference>
<evidence type="ECO:0000313" key="2">
    <source>
        <dbReference type="EMBL" id="OAM89414.1"/>
    </source>
</evidence>
<gene>
    <name evidence="2" type="ORF">AW736_13180</name>
</gene>
<dbReference type="SUPFAM" id="SSF56112">
    <property type="entry name" value="Protein kinase-like (PK-like)"/>
    <property type="match status" value="1"/>
</dbReference>
<organism evidence="2 3">
    <name type="scientific">Termitidicoccus mucosus</name>
    <dbReference type="NCBI Taxonomy" id="1184151"/>
    <lineage>
        <taxon>Bacteria</taxon>
        <taxon>Pseudomonadati</taxon>
        <taxon>Verrucomicrobiota</taxon>
        <taxon>Opitutia</taxon>
        <taxon>Opitutales</taxon>
        <taxon>Opitutaceae</taxon>
        <taxon>Termitidicoccus</taxon>
    </lineage>
</organism>
<dbReference type="Proteomes" id="UP000078486">
    <property type="component" value="Unassembled WGS sequence"/>
</dbReference>
<dbReference type="AlphaFoldDB" id="A0A178IHF2"/>
<feature type="domain" description="Aminoglycoside phosphotransferase" evidence="1">
    <location>
        <begin position="58"/>
        <end position="285"/>
    </location>
</feature>
<dbReference type="InterPro" id="IPR051678">
    <property type="entry name" value="AGP_Transferase"/>
</dbReference>
<evidence type="ECO:0000259" key="1">
    <source>
        <dbReference type="Pfam" id="PF01636"/>
    </source>
</evidence>
<sequence>MAAETRNNIYYWKCDRPASLHGTTGDAAQRAGDDLLRQVAAMLAGRFGAAPADLRPGGGQGNHFIFRATIAEKDCMIRIEDGPERDDYMEVEAHVIDLIKKAGVPGWNFLGVDSSRAEVPFAWQVIERVPGHDLNLLLKEGRLDLHSCAEQIGAHVARWQSIRPEGFGPFRPGVLRAAGRLAGYHSAYGQYYNTRLEAHLGYLVKENFISNAEAAGIAGAIRDNAAVLRLPDDEGGCLVHKDLALWNVIGDAPDRIAAVIDWDDTVSGDPMDDISLLGCFYGGDVIARALAGYASVRRLPPFHEKRFWLHLLRNMLWKSVIRVGAGYFSMNSGLFLIGAGSDGAGLRDFTLKRIRTAVRGLRDSLLPEFL</sequence>
<accession>A0A178IHF2</accession>
<reference evidence="2 3" key="1">
    <citation type="submission" date="2016-01" db="EMBL/GenBank/DDBJ databases">
        <title>High potential of lignocellulose degradation of a new Verrucomicrobia species.</title>
        <authorList>
            <person name="Wang Y."/>
            <person name="Shi Y."/>
            <person name="Qiu Z."/>
            <person name="Liu S."/>
            <person name="Yang H."/>
        </authorList>
    </citation>
    <scope>NUCLEOTIDE SEQUENCE [LARGE SCALE GENOMIC DNA]</scope>
    <source>
        <strain evidence="2 3">TSB47</strain>
    </source>
</reference>
<dbReference type="Gene3D" id="3.90.1200.10">
    <property type="match status" value="1"/>
</dbReference>